<evidence type="ECO:0000256" key="2">
    <source>
        <dbReference type="ARBA" id="ARBA00022676"/>
    </source>
</evidence>
<keyword evidence="5" id="KW-0472">Membrane</keyword>
<organism evidence="6">
    <name type="scientific">Chaetoceros debilis</name>
    <dbReference type="NCBI Taxonomy" id="122233"/>
    <lineage>
        <taxon>Eukaryota</taxon>
        <taxon>Sar</taxon>
        <taxon>Stramenopiles</taxon>
        <taxon>Ochrophyta</taxon>
        <taxon>Bacillariophyta</taxon>
        <taxon>Coscinodiscophyceae</taxon>
        <taxon>Chaetocerotophycidae</taxon>
        <taxon>Chaetocerotales</taxon>
        <taxon>Chaetocerotaceae</taxon>
        <taxon>Chaetoceros</taxon>
    </lineage>
</organism>
<dbReference type="Pfam" id="PF01501">
    <property type="entry name" value="Glyco_transf_8"/>
    <property type="match status" value="1"/>
</dbReference>
<gene>
    <name evidence="6" type="ORF">CDEB00056_LOCUS24439</name>
</gene>
<dbReference type="InterPro" id="IPR029044">
    <property type="entry name" value="Nucleotide-diphossugar_trans"/>
</dbReference>
<dbReference type="InterPro" id="IPR050748">
    <property type="entry name" value="Glycosyltrans_8_dom-fam"/>
</dbReference>
<evidence type="ECO:0000313" key="6">
    <source>
        <dbReference type="EMBL" id="CAE0479585.1"/>
    </source>
</evidence>
<dbReference type="GO" id="GO:0046872">
    <property type="term" value="F:metal ion binding"/>
    <property type="evidence" value="ECO:0007669"/>
    <property type="project" value="UniProtKB-KW"/>
</dbReference>
<evidence type="ECO:0000256" key="5">
    <source>
        <dbReference type="SAM" id="Phobius"/>
    </source>
</evidence>
<keyword evidence="4" id="KW-0479">Metal-binding</keyword>
<reference evidence="6" key="1">
    <citation type="submission" date="2021-01" db="EMBL/GenBank/DDBJ databases">
        <authorList>
            <person name="Corre E."/>
            <person name="Pelletier E."/>
            <person name="Niang G."/>
            <person name="Scheremetjew M."/>
            <person name="Finn R."/>
            <person name="Kale V."/>
            <person name="Holt S."/>
            <person name="Cochrane G."/>
            <person name="Meng A."/>
            <person name="Brown T."/>
            <person name="Cohen L."/>
        </authorList>
    </citation>
    <scope>NUCLEOTIDE SEQUENCE</scope>
    <source>
        <strain evidence="6">MM31A-1</strain>
    </source>
</reference>
<keyword evidence="3" id="KW-0808">Transferase</keyword>
<name>A0A7S3VHJ7_9STRA</name>
<feature type="transmembrane region" description="Helical" evidence="5">
    <location>
        <begin position="34"/>
        <end position="52"/>
    </location>
</feature>
<dbReference type="GO" id="GO:0016757">
    <property type="term" value="F:glycosyltransferase activity"/>
    <property type="evidence" value="ECO:0007669"/>
    <property type="project" value="UniProtKB-KW"/>
</dbReference>
<comment type="similarity">
    <text evidence="1">Belongs to the glycosyltransferase 8 family.</text>
</comment>
<dbReference type="InterPro" id="IPR002495">
    <property type="entry name" value="Glyco_trans_8"/>
</dbReference>
<protein>
    <recommendedName>
        <fullName evidence="7">Hexosyltransferase</fullName>
    </recommendedName>
</protein>
<evidence type="ECO:0000256" key="3">
    <source>
        <dbReference type="ARBA" id="ARBA00022679"/>
    </source>
</evidence>
<evidence type="ECO:0000256" key="4">
    <source>
        <dbReference type="ARBA" id="ARBA00022723"/>
    </source>
</evidence>
<keyword evidence="5" id="KW-1133">Transmembrane helix</keyword>
<dbReference type="Gene3D" id="3.90.550.10">
    <property type="entry name" value="Spore Coat Polysaccharide Biosynthesis Protein SpsA, Chain A"/>
    <property type="match status" value="1"/>
</dbReference>
<accession>A0A7S3VHJ7</accession>
<dbReference type="AlphaFoldDB" id="A0A7S3VHJ7"/>
<evidence type="ECO:0000256" key="1">
    <source>
        <dbReference type="ARBA" id="ARBA00006351"/>
    </source>
</evidence>
<keyword evidence="5" id="KW-0812">Transmembrane</keyword>
<evidence type="ECO:0008006" key="7">
    <source>
        <dbReference type="Google" id="ProtNLM"/>
    </source>
</evidence>
<dbReference type="PANTHER" id="PTHR13778:SF47">
    <property type="entry name" value="LIPOPOLYSACCHARIDE 1,3-GALACTOSYLTRANSFERASE"/>
    <property type="match status" value="1"/>
</dbReference>
<dbReference type="SUPFAM" id="SSF53448">
    <property type="entry name" value="Nucleotide-diphospho-sugar transferases"/>
    <property type="match status" value="1"/>
</dbReference>
<sequence>MRCYRKRYTDYPFYISPTSIVICGQRVSRKKPTALLVFLVMVTTTMVCWHIGNERILEEIGVSTYTPPPLHTECDFAVAMGSGLESTRGLYASINSIMSNFKNDEKSLCFFVFSTKKDFELRESGLKCAFDSLPKNVRIFNREIRRDEWDEKAIFTPQEASQADVGLTSIASLMEYTFARYYLKPEHVDGMRRVIWIDSDTIIQDDIAKIYDWNLHGKVVGGVNYWQPLKDYLCTNPRLGRISMKTSEGRRNPFQVKKHLNSGLLVMDLYEMQKQHIISDWNKLLQLHLDDCLWKESDKAFNLVIKGKYEELPREWNVGYLGTQEFQRYTSSCEKAKILHWNGVGKPYASEGRGESLCVNQFDAYDIISLEDKAQCLPGNQ</sequence>
<dbReference type="GO" id="GO:0005794">
    <property type="term" value="C:Golgi apparatus"/>
    <property type="evidence" value="ECO:0007669"/>
    <property type="project" value="TreeGrafter"/>
</dbReference>
<dbReference type="PANTHER" id="PTHR13778">
    <property type="entry name" value="GLYCOSYLTRANSFERASE 8 DOMAIN-CONTAINING PROTEIN"/>
    <property type="match status" value="1"/>
</dbReference>
<keyword evidence="2" id="KW-0328">Glycosyltransferase</keyword>
<dbReference type="EMBL" id="HBIO01031865">
    <property type="protein sequence ID" value="CAE0479585.1"/>
    <property type="molecule type" value="Transcribed_RNA"/>
</dbReference>
<proteinExistence type="inferred from homology"/>